<proteinExistence type="predicted"/>
<evidence type="ECO:0000256" key="1">
    <source>
        <dbReference type="ARBA" id="ARBA00022679"/>
    </source>
</evidence>
<name>A0A3B0Z9U1_9ZZZZ</name>
<sequence>MDKYDAKNDSYCYTNTSILKNKLNIKDINVLEAAEREITTVTVRKVGFKRPPYDIEYMKLLHKKLFSELYDWAGNIRSVDISKGGIRFCNCGRVIPEAQKLFIALKKENWLSNLKKEEFCERLAEYYCEFNMIHPFREGNGRVQRLLFEHLAIAAGYDLDWEFIQRSEWIQASIDGVNVNYEPMNQIFKRIIRAL</sequence>
<dbReference type="GO" id="GO:0051302">
    <property type="term" value="P:regulation of cell division"/>
    <property type="evidence" value="ECO:0007669"/>
    <property type="project" value="TreeGrafter"/>
</dbReference>
<dbReference type="NCBIfam" id="NF007672">
    <property type="entry name" value="PRK10347.1"/>
    <property type="match status" value="1"/>
</dbReference>
<dbReference type="GO" id="GO:0005524">
    <property type="term" value="F:ATP binding"/>
    <property type="evidence" value="ECO:0007669"/>
    <property type="project" value="UniProtKB-KW"/>
</dbReference>
<dbReference type="InterPro" id="IPR036597">
    <property type="entry name" value="Fido-like_dom_sf"/>
</dbReference>
<gene>
    <name evidence="6" type="ORF">MNBD_GAMMA18-456</name>
</gene>
<keyword evidence="1" id="KW-0808">Transferase</keyword>
<organism evidence="6">
    <name type="scientific">hydrothermal vent metagenome</name>
    <dbReference type="NCBI Taxonomy" id="652676"/>
    <lineage>
        <taxon>unclassified sequences</taxon>
        <taxon>metagenomes</taxon>
        <taxon>ecological metagenomes</taxon>
    </lineage>
</organism>
<dbReference type="PANTHER" id="PTHR39560">
    <property type="entry name" value="PROTEIN ADENYLYLTRANSFERASE FIC-RELATED"/>
    <property type="match status" value="1"/>
</dbReference>
<keyword evidence="3" id="KW-0547">Nucleotide-binding</keyword>
<dbReference type="GO" id="GO:0016779">
    <property type="term" value="F:nucleotidyltransferase activity"/>
    <property type="evidence" value="ECO:0007669"/>
    <property type="project" value="UniProtKB-KW"/>
</dbReference>
<evidence type="ECO:0000256" key="4">
    <source>
        <dbReference type="ARBA" id="ARBA00022840"/>
    </source>
</evidence>
<keyword evidence="4" id="KW-0067">ATP-binding</keyword>
<dbReference type="InterPro" id="IPR003812">
    <property type="entry name" value="Fido"/>
</dbReference>
<evidence type="ECO:0000313" key="6">
    <source>
        <dbReference type="EMBL" id="VAW90178.1"/>
    </source>
</evidence>
<feature type="domain" description="Fido" evidence="5">
    <location>
        <begin position="53"/>
        <end position="190"/>
    </location>
</feature>
<dbReference type="PANTHER" id="PTHR39560:SF1">
    <property type="entry name" value="PROTEIN ADENYLYLTRANSFERASE FIC-RELATED"/>
    <property type="match status" value="1"/>
</dbReference>
<evidence type="ECO:0000256" key="3">
    <source>
        <dbReference type="ARBA" id="ARBA00022741"/>
    </source>
</evidence>
<dbReference type="EMBL" id="UOFP01000312">
    <property type="protein sequence ID" value="VAW90178.1"/>
    <property type="molecule type" value="Genomic_DNA"/>
</dbReference>
<evidence type="ECO:0000259" key="5">
    <source>
        <dbReference type="PROSITE" id="PS51459"/>
    </source>
</evidence>
<accession>A0A3B0Z9U1</accession>
<keyword evidence="2" id="KW-0548">Nucleotidyltransferase</keyword>
<dbReference type="PROSITE" id="PS51459">
    <property type="entry name" value="FIDO"/>
    <property type="match status" value="1"/>
</dbReference>
<evidence type="ECO:0000256" key="2">
    <source>
        <dbReference type="ARBA" id="ARBA00022695"/>
    </source>
</evidence>
<dbReference type="Gene3D" id="1.10.3290.10">
    <property type="entry name" value="Fido-like domain"/>
    <property type="match status" value="1"/>
</dbReference>
<dbReference type="Pfam" id="PF02661">
    <property type="entry name" value="Fic"/>
    <property type="match status" value="1"/>
</dbReference>
<reference evidence="6" key="1">
    <citation type="submission" date="2018-06" db="EMBL/GenBank/DDBJ databases">
        <authorList>
            <person name="Zhirakovskaya E."/>
        </authorList>
    </citation>
    <scope>NUCLEOTIDE SEQUENCE</scope>
</reference>
<dbReference type="AlphaFoldDB" id="A0A3B0Z9U1"/>
<protein>
    <recommendedName>
        <fullName evidence="5">Fido domain-containing protein</fullName>
    </recommendedName>
</protein>
<dbReference type="SUPFAM" id="SSF140931">
    <property type="entry name" value="Fic-like"/>
    <property type="match status" value="1"/>
</dbReference>